<evidence type="ECO:0000313" key="1">
    <source>
        <dbReference type="EMBL" id="AEK46390.1"/>
    </source>
</evidence>
<protein>
    <submittedName>
        <fullName evidence="1">Uncharacterized protein</fullName>
    </submittedName>
</protein>
<name>A0A9R0P561_AMYMS</name>
<dbReference type="AlphaFoldDB" id="A0A9R0P561"/>
<proteinExistence type="predicted"/>
<evidence type="ECO:0000313" key="2">
    <source>
        <dbReference type="Proteomes" id="UP000006138"/>
    </source>
</evidence>
<dbReference type="Proteomes" id="UP000006138">
    <property type="component" value="Chromosome"/>
</dbReference>
<sequence length="35" mass="3590">MLVHASANVIPGALTGYDADVVHLGSSCCRSRSTT</sequence>
<keyword evidence="2" id="KW-1185">Reference proteome</keyword>
<gene>
    <name evidence="1" type="ordered locus">RAM_39615</name>
</gene>
<reference evidence="1 2" key="1">
    <citation type="journal article" date="2011" name="J. Bacteriol.">
        <title>Whole genome sequence of the rifamycin B-producing strain Amycolatopsis mediterranei S699.</title>
        <authorList>
            <person name="Verma M."/>
            <person name="Kaur J."/>
            <person name="Kumar M."/>
            <person name="Kumari K."/>
            <person name="Saxena A."/>
            <person name="Anand S."/>
            <person name="Nigam A."/>
            <person name="Ravi V."/>
            <person name="Raghuvanshi S."/>
            <person name="Khurana P."/>
            <person name="Tyagi A.K."/>
            <person name="Khurana J.P."/>
            <person name="Lal R."/>
        </authorList>
    </citation>
    <scope>NUCLEOTIDE SEQUENCE [LARGE SCALE GENOMIC DNA]</scope>
    <source>
        <strain evidence="1 2">S699</strain>
    </source>
</reference>
<organism evidence="1 2">
    <name type="scientific">Amycolatopsis mediterranei (strain S699)</name>
    <name type="common">Nocardia mediterranei</name>
    <dbReference type="NCBI Taxonomy" id="713604"/>
    <lineage>
        <taxon>Bacteria</taxon>
        <taxon>Bacillati</taxon>
        <taxon>Actinomycetota</taxon>
        <taxon>Actinomycetes</taxon>
        <taxon>Pseudonocardiales</taxon>
        <taxon>Pseudonocardiaceae</taxon>
        <taxon>Amycolatopsis</taxon>
    </lineage>
</organism>
<dbReference type="KEGG" id="amn:RAM_39615"/>
<dbReference type="EMBL" id="CP002896">
    <property type="protein sequence ID" value="AEK46390.1"/>
    <property type="molecule type" value="Genomic_DNA"/>
</dbReference>
<accession>A0A9R0P561</accession>